<sequence>MAFFERTPPTRMSPGFPLSDADVEELTAVLPEIIKNIVEERRWDRKVEN</sequence>
<evidence type="ECO:0000313" key="2">
    <source>
        <dbReference type="Proteomes" id="UP000053732"/>
    </source>
</evidence>
<reference evidence="1 2" key="1">
    <citation type="journal article" date="2014" name="Nat. Commun.">
        <title>Multiple recent horizontal transfers of a large genomic region in cheese making fungi.</title>
        <authorList>
            <person name="Cheeseman K."/>
            <person name="Ropars J."/>
            <person name="Renault P."/>
            <person name="Dupont J."/>
            <person name="Gouzy J."/>
            <person name="Branca A."/>
            <person name="Abraham A.L."/>
            <person name="Ceppi M."/>
            <person name="Conseiller E."/>
            <person name="Debuchy R."/>
            <person name="Malagnac F."/>
            <person name="Goarin A."/>
            <person name="Silar P."/>
            <person name="Lacoste S."/>
            <person name="Sallet E."/>
            <person name="Bensimon A."/>
            <person name="Giraud T."/>
            <person name="Brygoo Y."/>
        </authorList>
    </citation>
    <scope>NUCLEOTIDE SEQUENCE [LARGE SCALE GENOMIC DNA]</scope>
    <source>
        <strain evidence="2">FM 013</strain>
    </source>
</reference>
<gene>
    <name evidence="1" type="ORF">PCAMFM013_S019g000194</name>
</gene>
<keyword evidence="2" id="KW-1185">Reference proteome</keyword>
<proteinExistence type="predicted"/>
<accession>A0A0G4PK28</accession>
<dbReference type="EMBL" id="HG793152">
    <property type="protein sequence ID" value="CRL26777.1"/>
    <property type="molecule type" value="Genomic_DNA"/>
</dbReference>
<evidence type="ECO:0000313" key="1">
    <source>
        <dbReference type="EMBL" id="CRL26777.1"/>
    </source>
</evidence>
<dbReference type="Proteomes" id="UP000053732">
    <property type="component" value="Unassembled WGS sequence"/>
</dbReference>
<organism evidence="1 2">
    <name type="scientific">Penicillium camemberti (strain FM 013)</name>
    <dbReference type="NCBI Taxonomy" id="1429867"/>
    <lineage>
        <taxon>Eukaryota</taxon>
        <taxon>Fungi</taxon>
        <taxon>Dikarya</taxon>
        <taxon>Ascomycota</taxon>
        <taxon>Pezizomycotina</taxon>
        <taxon>Eurotiomycetes</taxon>
        <taxon>Eurotiomycetidae</taxon>
        <taxon>Eurotiales</taxon>
        <taxon>Aspergillaceae</taxon>
        <taxon>Penicillium</taxon>
    </lineage>
</organism>
<dbReference type="AlphaFoldDB" id="A0A0G4PK28"/>
<protein>
    <submittedName>
        <fullName evidence="1">Str. FM013</fullName>
    </submittedName>
</protein>
<name>A0A0G4PK28_PENC3</name>